<evidence type="ECO:0000256" key="1">
    <source>
        <dbReference type="SAM" id="Phobius"/>
    </source>
</evidence>
<dbReference type="GO" id="GO:0016747">
    <property type="term" value="F:acyltransferase activity, transferring groups other than amino-acyl groups"/>
    <property type="evidence" value="ECO:0007669"/>
    <property type="project" value="InterPro"/>
</dbReference>
<dbReference type="AlphaFoldDB" id="A0A8J2YR98"/>
<keyword evidence="1" id="KW-1133">Transmembrane helix</keyword>
<evidence type="ECO:0000313" key="4">
    <source>
        <dbReference type="Proteomes" id="UP000646365"/>
    </source>
</evidence>
<proteinExistence type="predicted"/>
<name>A0A8J2YR98_9PROT</name>
<dbReference type="EMBL" id="BMJQ01000003">
    <property type="protein sequence ID" value="GGF10371.1"/>
    <property type="molecule type" value="Genomic_DNA"/>
</dbReference>
<feature type="transmembrane region" description="Helical" evidence="1">
    <location>
        <begin position="274"/>
        <end position="295"/>
    </location>
</feature>
<keyword evidence="1" id="KW-0472">Membrane</keyword>
<feature type="transmembrane region" description="Helical" evidence="1">
    <location>
        <begin position="334"/>
        <end position="351"/>
    </location>
</feature>
<evidence type="ECO:0000313" key="3">
    <source>
        <dbReference type="EMBL" id="GGF10371.1"/>
    </source>
</evidence>
<protein>
    <submittedName>
        <fullName evidence="3">Acyltransferase</fullName>
    </submittedName>
</protein>
<dbReference type="Proteomes" id="UP000646365">
    <property type="component" value="Unassembled WGS sequence"/>
</dbReference>
<comment type="caution">
    <text evidence="3">The sequence shown here is derived from an EMBL/GenBank/DDBJ whole genome shotgun (WGS) entry which is preliminary data.</text>
</comment>
<sequence>MRQNPSHAVSMRAPVSAGGSSNILSEPFSLYLDLLRFGAALVVALSHTWRMLVPAHPLPWPGHDAVVVFFVLSGLVVAHATDSVRRPASVYIQHRLARLWSVALPALALSLVAAALVPTGVEIYAAPPLDHQAMPWVPPLLSAVFLAQSWSLDLVPPFNAPFWSLSFEAWYYALFGVLTYAPRRWRLPALAVGACIAGPKILLLMPIWLMGVAICRARIRLPRPVAAVLFGLSILLALAFVLSGASIAIRNAMAVYLPALIGSLHGANQFVGDILLGLIVSVNFVAASNLASWLASLRRIKGPCRSAASFTFSIYLYHMPLFSLIWGVLGVHSAMAAFPALAAGIVALGLVTERQLPLWRGWAARAASWLTPGSRAVQGAPGSDD</sequence>
<reference evidence="3" key="1">
    <citation type="journal article" date="2014" name="Int. J. Syst. Evol. Microbiol.">
        <title>Complete genome sequence of Corynebacterium casei LMG S-19264T (=DSM 44701T), isolated from a smear-ripened cheese.</title>
        <authorList>
            <consortium name="US DOE Joint Genome Institute (JGI-PGF)"/>
            <person name="Walter F."/>
            <person name="Albersmeier A."/>
            <person name="Kalinowski J."/>
            <person name="Ruckert C."/>
        </authorList>
    </citation>
    <scope>NUCLEOTIDE SEQUENCE</scope>
    <source>
        <strain evidence="3">CGMCC 1.15725</strain>
    </source>
</reference>
<feature type="domain" description="Acyltransferase 3" evidence="2">
    <location>
        <begin position="31"/>
        <end position="352"/>
    </location>
</feature>
<feature type="transmembrane region" description="Helical" evidence="1">
    <location>
        <begin position="96"/>
        <end position="116"/>
    </location>
</feature>
<feature type="transmembrane region" description="Helical" evidence="1">
    <location>
        <begin position="65"/>
        <end position="84"/>
    </location>
</feature>
<feature type="transmembrane region" description="Helical" evidence="1">
    <location>
        <begin position="307"/>
        <end position="328"/>
    </location>
</feature>
<accession>A0A8J2YR98</accession>
<organism evidence="3 4">
    <name type="scientific">Aliidongia dinghuensis</name>
    <dbReference type="NCBI Taxonomy" id="1867774"/>
    <lineage>
        <taxon>Bacteria</taxon>
        <taxon>Pseudomonadati</taxon>
        <taxon>Pseudomonadota</taxon>
        <taxon>Alphaproteobacteria</taxon>
        <taxon>Rhodospirillales</taxon>
        <taxon>Dongiaceae</taxon>
        <taxon>Aliidongia</taxon>
    </lineage>
</organism>
<reference evidence="3" key="2">
    <citation type="submission" date="2020-09" db="EMBL/GenBank/DDBJ databases">
        <authorList>
            <person name="Sun Q."/>
            <person name="Zhou Y."/>
        </authorList>
    </citation>
    <scope>NUCLEOTIDE SEQUENCE</scope>
    <source>
        <strain evidence="3">CGMCC 1.15725</strain>
    </source>
</reference>
<feature type="transmembrane region" description="Helical" evidence="1">
    <location>
        <begin position="187"/>
        <end position="213"/>
    </location>
</feature>
<dbReference type="InterPro" id="IPR002656">
    <property type="entry name" value="Acyl_transf_3_dom"/>
</dbReference>
<keyword evidence="4" id="KW-1185">Reference proteome</keyword>
<keyword evidence="1" id="KW-0812">Transmembrane</keyword>
<dbReference type="Pfam" id="PF01757">
    <property type="entry name" value="Acyl_transf_3"/>
    <property type="match status" value="1"/>
</dbReference>
<keyword evidence="3" id="KW-0808">Transferase</keyword>
<evidence type="ECO:0000259" key="2">
    <source>
        <dbReference type="Pfam" id="PF01757"/>
    </source>
</evidence>
<keyword evidence="3" id="KW-0012">Acyltransferase</keyword>
<gene>
    <name evidence="3" type="ORF">GCM10011611_14950</name>
</gene>
<feature type="transmembrane region" description="Helical" evidence="1">
    <location>
        <begin position="225"/>
        <end position="249"/>
    </location>
</feature>